<evidence type="ECO:0000259" key="2">
    <source>
        <dbReference type="Pfam" id="PF01266"/>
    </source>
</evidence>
<keyword evidence="1" id="KW-0560">Oxidoreductase</keyword>
<dbReference type="GO" id="GO:0005737">
    <property type="term" value="C:cytoplasm"/>
    <property type="evidence" value="ECO:0007669"/>
    <property type="project" value="TreeGrafter"/>
</dbReference>
<accession>A0A1X0WBL0</accession>
<dbReference type="Pfam" id="PF01266">
    <property type="entry name" value="DAO"/>
    <property type="match status" value="1"/>
</dbReference>
<evidence type="ECO:0000313" key="3">
    <source>
        <dbReference type="EMBL" id="ORJ24170.1"/>
    </source>
</evidence>
<dbReference type="Gene3D" id="3.50.50.60">
    <property type="entry name" value="FAD/NAD(P)-binding domain"/>
    <property type="match status" value="1"/>
</dbReference>
<dbReference type="EMBL" id="MRWE01000034">
    <property type="protein sequence ID" value="ORJ24170.1"/>
    <property type="molecule type" value="Genomic_DNA"/>
</dbReference>
<proteinExistence type="predicted"/>
<dbReference type="PANTHER" id="PTHR13847">
    <property type="entry name" value="SARCOSINE DEHYDROGENASE-RELATED"/>
    <property type="match status" value="1"/>
</dbReference>
<dbReference type="SUPFAM" id="SSF51905">
    <property type="entry name" value="FAD/NAD(P)-binding domain"/>
    <property type="match status" value="1"/>
</dbReference>
<dbReference type="AlphaFoldDB" id="A0A1X0WBL0"/>
<dbReference type="PANTHER" id="PTHR13847:SF281">
    <property type="entry name" value="FAD DEPENDENT OXIDOREDUCTASE DOMAIN-CONTAINING PROTEIN"/>
    <property type="match status" value="1"/>
</dbReference>
<name>A0A1X0WBL0_9GAMM</name>
<evidence type="ECO:0000313" key="4">
    <source>
        <dbReference type="Proteomes" id="UP000192536"/>
    </source>
</evidence>
<comment type="caution">
    <text evidence="3">The sequence shown here is derived from an EMBL/GenBank/DDBJ whole genome shotgun (WGS) entry which is preliminary data.</text>
</comment>
<organism evidence="3 4">
    <name type="scientific">Rouxiella badensis</name>
    <dbReference type="NCBI Taxonomy" id="1646377"/>
    <lineage>
        <taxon>Bacteria</taxon>
        <taxon>Pseudomonadati</taxon>
        <taxon>Pseudomonadota</taxon>
        <taxon>Gammaproteobacteria</taxon>
        <taxon>Enterobacterales</taxon>
        <taxon>Yersiniaceae</taxon>
        <taxon>Rouxiella</taxon>
    </lineage>
</organism>
<reference evidence="3 4" key="1">
    <citation type="journal article" date="2017" name="Int. J. Syst. Evol. Microbiol.">
        <title>Rouxiella badensis sp. nov. and Rouxiella silvae sp. nov. isolated from peat bog soil in Germany and emendation of the genus description.</title>
        <authorList>
            <person name="Le Fleche-Mateos A."/>
            <person name="Kugler J.H."/>
            <person name="Hansen S.H."/>
            <person name="Syldatk C."/>
            <person name="Hausmann R."/>
            <person name="Lomprez F."/>
            <person name="Vandenbogaert M."/>
            <person name="Manuguerra J.C."/>
            <person name="Grimont P.A."/>
        </authorList>
    </citation>
    <scope>NUCLEOTIDE SEQUENCE [LARGE SCALE GENOMIC DNA]</scope>
    <source>
        <strain evidence="3 4">DSM 100043</strain>
    </source>
</reference>
<keyword evidence="4" id="KW-1185">Reference proteome</keyword>
<dbReference type="GO" id="GO:0016491">
    <property type="term" value="F:oxidoreductase activity"/>
    <property type="evidence" value="ECO:0007669"/>
    <property type="project" value="UniProtKB-KW"/>
</dbReference>
<dbReference type="Proteomes" id="UP000192536">
    <property type="component" value="Unassembled WGS sequence"/>
</dbReference>
<dbReference type="InterPro" id="IPR006076">
    <property type="entry name" value="FAD-dep_OxRdtase"/>
</dbReference>
<gene>
    <name evidence="3" type="ORF">BS640_17850</name>
</gene>
<dbReference type="InterPro" id="IPR036188">
    <property type="entry name" value="FAD/NAD-bd_sf"/>
</dbReference>
<protein>
    <submittedName>
        <fullName evidence="3">FAD-dependent oxidoreductase</fullName>
    </submittedName>
</protein>
<dbReference type="STRING" id="1646377.BS640_17850"/>
<dbReference type="Gene3D" id="3.30.9.10">
    <property type="entry name" value="D-Amino Acid Oxidase, subunit A, domain 2"/>
    <property type="match status" value="1"/>
</dbReference>
<sequence length="478" mass="52522">MSLKTAIKKPALTHDAICIQAQNEITHGDWNWVNDKKQTENLDPGNPANYYESTLSPWENFPPLIEDKECELVVIGGGLLGASAALHLSESGVDTVLLEKDRIGSAASGRNGGQLTPGLARWEAESMLENLSFEEARRLWTFTSSESMSLIDEITARYGLEVDRGRGHLTAAVHPGHLNSLVREADARKFLGDENVTILGAYEIKSHIQSDIYHGGALDMLGGQVHSLALTRGLIYGFVTNGGTVHEQSEVIRLEETDKGVRVHTPQGSILARRGVILAVHSATYTLLAQDNSTTIPFYTYVGTTCPVEGGTRSLLPTGKAVYDTQFQIDYYRPVRNERLLFGGQGTGMRWHDDKTVDYLTSRLRAVFPDRDDLELEFAWSGTTDLTLNGATDCRKLGKRAPIYAVHGWSGHGIAQTVRIGKAIRDDVLRLNNDFNMLTTIKHRSLMIGRQLAPVAIPIAKTLMGIGTRLSPGKMVSF</sequence>
<dbReference type="RefSeq" id="WP_084913021.1">
    <property type="nucleotide sequence ID" value="NZ_MRWE01000034.1"/>
</dbReference>
<evidence type="ECO:0000256" key="1">
    <source>
        <dbReference type="ARBA" id="ARBA00023002"/>
    </source>
</evidence>
<feature type="domain" description="FAD dependent oxidoreductase" evidence="2">
    <location>
        <begin position="72"/>
        <end position="424"/>
    </location>
</feature>